<name>A0ACA9Q515_9GLOM</name>
<evidence type="ECO:0000313" key="2">
    <source>
        <dbReference type="Proteomes" id="UP000789366"/>
    </source>
</evidence>
<organism evidence="1 2">
    <name type="scientific">Cetraspora pellucida</name>
    <dbReference type="NCBI Taxonomy" id="1433469"/>
    <lineage>
        <taxon>Eukaryota</taxon>
        <taxon>Fungi</taxon>
        <taxon>Fungi incertae sedis</taxon>
        <taxon>Mucoromycota</taxon>
        <taxon>Glomeromycotina</taxon>
        <taxon>Glomeromycetes</taxon>
        <taxon>Diversisporales</taxon>
        <taxon>Gigasporaceae</taxon>
        <taxon>Cetraspora</taxon>
    </lineage>
</organism>
<gene>
    <name evidence="1" type="ORF">SPELUC_LOCUS13459</name>
</gene>
<sequence>MCNNQIEIAEDEANREYNEVAIPYTGTFPVQDVECNKETVISSTSTPNPHLQVQNFEGPSDLQD</sequence>
<dbReference type="EMBL" id="CAJVPW010035703">
    <property type="protein sequence ID" value="CAG8736203.1"/>
    <property type="molecule type" value="Genomic_DNA"/>
</dbReference>
<evidence type="ECO:0000313" key="1">
    <source>
        <dbReference type="EMBL" id="CAG8736203.1"/>
    </source>
</evidence>
<reference evidence="1" key="1">
    <citation type="submission" date="2021-06" db="EMBL/GenBank/DDBJ databases">
        <authorList>
            <person name="Kallberg Y."/>
            <person name="Tangrot J."/>
            <person name="Rosling A."/>
        </authorList>
    </citation>
    <scope>NUCLEOTIDE SEQUENCE</scope>
    <source>
        <strain evidence="1">28 12/20/2015</strain>
    </source>
</reference>
<proteinExistence type="predicted"/>
<dbReference type="Proteomes" id="UP000789366">
    <property type="component" value="Unassembled WGS sequence"/>
</dbReference>
<keyword evidence="2" id="KW-1185">Reference proteome</keyword>
<accession>A0ACA9Q515</accession>
<comment type="caution">
    <text evidence="1">The sequence shown here is derived from an EMBL/GenBank/DDBJ whole genome shotgun (WGS) entry which is preliminary data.</text>
</comment>
<protein>
    <submittedName>
        <fullName evidence="1">14689_t:CDS:1</fullName>
    </submittedName>
</protein>